<sequence length="120" mass="13687">MVVFLPYKVIDYKDIPNPIAKKILEEYVSKTAGYNLTAETARSALEYLQSLPKQCDYSKAQELASKLQEDFKLRDTTVALIINILPRTVDELRMLLAFETKVPDEGAQQKILELVKEYCG</sequence>
<dbReference type="PIRSF" id="PIRSF005053">
    <property type="entry name" value="RNA_pol_F_arch"/>
    <property type="match status" value="1"/>
</dbReference>
<gene>
    <name evidence="1" type="primary">rpo4</name>
    <name evidence="1" type="synonym">rpoF</name>
    <name evidence="2" type="ORF">ENO77_03355</name>
</gene>
<comment type="similarity">
    <text evidence="1">Belongs to the eukaryotic RPB4 RNA polymerase subunit family.</text>
</comment>
<comment type="subunit">
    <text evidence="1">Part of the RNA polymerase complex. Forms a stalk with Rpo7 that extends from the main structure.</text>
</comment>
<dbReference type="Pfam" id="PF03874">
    <property type="entry name" value="RNA_pol_Rpb4"/>
    <property type="match status" value="1"/>
</dbReference>
<protein>
    <recommendedName>
        <fullName evidence="1">DNA-directed RNA polymerase subunit Rpo4</fullName>
        <ecNumber evidence="1">2.7.7.6</ecNumber>
    </recommendedName>
    <alternativeName>
        <fullName evidence="1">DNA-directed RNA polymerase subunit F</fullName>
    </alternativeName>
</protein>
<dbReference type="GO" id="GO:0005737">
    <property type="term" value="C:cytoplasm"/>
    <property type="evidence" value="ECO:0007669"/>
    <property type="project" value="UniProtKB-SubCell"/>
</dbReference>
<dbReference type="EC" id="2.7.7.6" evidence="1"/>
<dbReference type="Gene3D" id="1.10.150.80">
    <property type="entry name" value="HRDC domain"/>
    <property type="match status" value="1"/>
</dbReference>
<comment type="catalytic activity">
    <reaction evidence="1">
        <text>RNA(n) + a ribonucleoside 5'-triphosphate = RNA(n+1) + diphosphate</text>
        <dbReference type="Rhea" id="RHEA:21248"/>
        <dbReference type="Rhea" id="RHEA-COMP:14527"/>
        <dbReference type="Rhea" id="RHEA-COMP:17342"/>
        <dbReference type="ChEBI" id="CHEBI:33019"/>
        <dbReference type="ChEBI" id="CHEBI:61557"/>
        <dbReference type="ChEBI" id="CHEBI:140395"/>
        <dbReference type="EC" id="2.7.7.6"/>
    </reaction>
</comment>
<dbReference type="HAMAP" id="MF_00864">
    <property type="entry name" value="RNApol_arch_Rpo4"/>
    <property type="match status" value="1"/>
</dbReference>
<dbReference type="GO" id="GO:0000428">
    <property type="term" value="C:DNA-directed RNA polymerase complex"/>
    <property type="evidence" value="ECO:0007669"/>
    <property type="project" value="UniProtKB-KW"/>
</dbReference>
<accession>A0A7C2ZQA3</accession>
<dbReference type="GO" id="GO:0006352">
    <property type="term" value="P:DNA-templated transcription initiation"/>
    <property type="evidence" value="ECO:0007669"/>
    <property type="project" value="InterPro"/>
</dbReference>
<keyword evidence="1" id="KW-0804">Transcription</keyword>
<comment type="function">
    <text evidence="1">DNA-dependent RNA polymerase (RNAP) catalyzes the transcription of DNA into RNA using the four ribonucleoside triphosphates as substrates. This subunit is less well bound than the others.</text>
</comment>
<dbReference type="SUPFAM" id="SSF47819">
    <property type="entry name" value="HRDC-like"/>
    <property type="match status" value="1"/>
</dbReference>
<keyword evidence="1" id="KW-0808">Transferase</keyword>
<dbReference type="PANTHER" id="PTHR39646">
    <property type="entry name" value="RNA POLYMERASE RPB4"/>
    <property type="match status" value="1"/>
</dbReference>
<keyword evidence="1" id="KW-0963">Cytoplasm</keyword>
<dbReference type="InterPro" id="IPR044876">
    <property type="entry name" value="HRDC_dom_sf"/>
</dbReference>
<dbReference type="InterPro" id="IPR010924">
    <property type="entry name" value="Rpo4"/>
</dbReference>
<name>A0A7C2ZQA3_9CREN</name>
<comment type="caution">
    <text evidence="2">The sequence shown here is derived from an EMBL/GenBank/DDBJ whole genome shotgun (WGS) entry which is preliminary data.</text>
</comment>
<evidence type="ECO:0000256" key="1">
    <source>
        <dbReference type="HAMAP-Rule" id="MF_00864"/>
    </source>
</evidence>
<reference evidence="2" key="1">
    <citation type="journal article" date="2020" name="mSystems">
        <title>Genome- and Community-Level Interaction Insights into Carbon Utilization and Element Cycling Functions of Hydrothermarchaeota in Hydrothermal Sediment.</title>
        <authorList>
            <person name="Zhou Z."/>
            <person name="Liu Y."/>
            <person name="Xu W."/>
            <person name="Pan J."/>
            <person name="Luo Z.H."/>
            <person name="Li M."/>
        </authorList>
    </citation>
    <scope>NUCLEOTIDE SEQUENCE [LARGE SCALE GENOMIC DNA]</scope>
    <source>
        <strain evidence="2">SpSt-16</strain>
    </source>
</reference>
<proteinExistence type="inferred from homology"/>
<dbReference type="InterPro" id="IPR005574">
    <property type="entry name" value="Rpb4/RPC9"/>
</dbReference>
<dbReference type="EMBL" id="DSGT01000009">
    <property type="protein sequence ID" value="HEW53184.1"/>
    <property type="molecule type" value="Genomic_DNA"/>
</dbReference>
<dbReference type="GO" id="GO:0003899">
    <property type="term" value="F:DNA-directed RNA polymerase activity"/>
    <property type="evidence" value="ECO:0007669"/>
    <property type="project" value="UniProtKB-UniRule"/>
</dbReference>
<dbReference type="PANTHER" id="PTHR39646:SF1">
    <property type="entry name" value="DNA-DIRECTED RNA POLYMERASE SUBUNIT RPO4"/>
    <property type="match status" value="1"/>
</dbReference>
<organism evidence="2">
    <name type="scientific">Ignisphaera aggregans</name>
    <dbReference type="NCBI Taxonomy" id="334771"/>
    <lineage>
        <taxon>Archaea</taxon>
        <taxon>Thermoproteota</taxon>
        <taxon>Thermoprotei</taxon>
        <taxon>Desulfurococcales</taxon>
        <taxon>Desulfurococcaceae</taxon>
        <taxon>Ignisphaera</taxon>
    </lineage>
</organism>
<keyword evidence="1" id="KW-0548">Nucleotidyltransferase</keyword>
<dbReference type="InterPro" id="IPR010997">
    <property type="entry name" value="HRDC-like_sf"/>
</dbReference>
<keyword evidence="1" id="KW-0240">DNA-directed RNA polymerase</keyword>
<comment type="subcellular location">
    <subcellularLocation>
        <location evidence="1">Cytoplasm</location>
    </subcellularLocation>
</comment>
<dbReference type="GO" id="GO:0000166">
    <property type="term" value="F:nucleotide binding"/>
    <property type="evidence" value="ECO:0007669"/>
    <property type="project" value="InterPro"/>
</dbReference>
<dbReference type="AlphaFoldDB" id="A0A7C2ZQA3"/>
<evidence type="ECO:0000313" key="2">
    <source>
        <dbReference type="EMBL" id="HEW53184.1"/>
    </source>
</evidence>